<evidence type="ECO:0000256" key="1">
    <source>
        <dbReference type="ARBA" id="ARBA00004571"/>
    </source>
</evidence>
<dbReference type="SUPFAM" id="SSF49464">
    <property type="entry name" value="Carboxypeptidase regulatory domain-like"/>
    <property type="match status" value="1"/>
</dbReference>
<sequence>MRKKIIVTLSLLLQLTISTSYSNTSKNLEVSRNILQSREINLNLKDVSIKKIFILIEQQINTKFIYMSDQKFLENKITIAVNTQDLNQVLEVLKTKTNLDFKITKNGILVKELNNTQQKNAQDTRKIIGTVLDETNSPIPGASVFIKDTAIETQTDLEGGFTLKAPSAESVLIVSFIGFETKEQIVGDKTTLTIQLKEITNNLQEVVVIGYGTQRKKDLTGAVGSIKSRELMERPAINVEQSLAGKIAGVNVSTNSGRPGGRTSISIRGFSSINATNDPLYVVDGIIWTEGISNLNPNDVESIDVLKDASSTAIYGTRGSNGVIIVTTKRGTKQSSEIRYDTYFSINQLPASRNLNVLNSKEWLSLEEEVYKNASKFDPIGFKAGKYIDPVEKRKAYLAGNTLGNRELFTLDTNGIPQPIYDIDWSKQVFRTSYSQNHNLSFSGGNAKTNYGFYLGYADDNGIIKESFQKKYNVRAVIDQQMKDWLKVGVTLSYVRKNEGGVDDSDGSYNVIRNVVEMVPFIPYKYADGTYGYGGDYAGLEKLDNPLSQVYENNILFNSNAFNGSSYANFKIFKGLEFTSTFGSNISNDINTNFSSSKLQGGTRKNTAQISSNESRFWQLSNRFNYSRKFNNNHTINALLGTEKQRFNVLSWTAATSSMPDDYYSFFNLGAGATPVTPSSSTNSYQMESYFGRVNYNLKDKYLFTLTGRFDGSSRFGKNNQFAFFPSAAAAWRLSEEDFLKNNPTISNLKLRASYGITGNSEIGSYRSLANLSTNAYIFGNTMASGSAIGRLANPDLQWEKTAQYDAGLELGLFNDRINLVADVYYKKTSDLLLDAPIPASSGYSTVTKNIGNMENKGLDFTINTINIQSKDFSWSTSFNISFMKNKITALGANNEDITYGFKGGQILRVGQSVGSIFGYVRDGIYSTDEAEQAKAYGKLAGDVKIRDFNQDGIINAKDRVIIGKGIPDFYGTFANTFSYKRFDLIIELQYSQGNDIFNNTRNSSEGRFGIANNYSTVLDSWSPTNQDAVLEQVRPTGYSYYMDTRKLSDGSFIRGKNISLGYTLTPSLTKKLGLSSLRVYASAQNFFLITKYFGYDPELNNYNTAFSQGITYTNYPKPKTYMYGLSVSF</sequence>
<gene>
    <name evidence="13" type="ORF">E0F76_14685</name>
</gene>
<dbReference type="InterPro" id="IPR000531">
    <property type="entry name" value="Beta-barrel_TonB"/>
</dbReference>
<evidence type="ECO:0000256" key="2">
    <source>
        <dbReference type="ARBA" id="ARBA00022448"/>
    </source>
</evidence>
<accession>A0A4R5C5K5</accession>
<organism evidence="13 14">
    <name type="scientific">Flavobacterium cellulosilyticum</name>
    <dbReference type="NCBI Taxonomy" id="2541731"/>
    <lineage>
        <taxon>Bacteria</taxon>
        <taxon>Pseudomonadati</taxon>
        <taxon>Bacteroidota</taxon>
        <taxon>Flavobacteriia</taxon>
        <taxon>Flavobacteriales</taxon>
        <taxon>Flavobacteriaceae</taxon>
        <taxon>Flavobacterium</taxon>
    </lineage>
</organism>
<feature type="domain" description="TonB-dependent receptor-like beta-barrel" evidence="11">
    <location>
        <begin position="525"/>
        <end position="917"/>
    </location>
</feature>
<protein>
    <submittedName>
        <fullName evidence="13">SusC/RagA family TonB-linked outer membrane protein</fullName>
    </submittedName>
</protein>
<dbReference type="OrthoDB" id="9768177at2"/>
<evidence type="ECO:0000259" key="11">
    <source>
        <dbReference type="Pfam" id="PF00593"/>
    </source>
</evidence>
<dbReference type="GO" id="GO:0009279">
    <property type="term" value="C:cell outer membrane"/>
    <property type="evidence" value="ECO:0007669"/>
    <property type="project" value="UniProtKB-SubCell"/>
</dbReference>
<keyword evidence="14" id="KW-1185">Reference proteome</keyword>
<evidence type="ECO:0000256" key="9">
    <source>
        <dbReference type="RuleBase" id="RU003357"/>
    </source>
</evidence>
<dbReference type="InterPro" id="IPR023996">
    <property type="entry name" value="TonB-dep_OMP_SusC/RagA"/>
</dbReference>
<keyword evidence="3 8" id="KW-1134">Transmembrane beta strand</keyword>
<dbReference type="InterPro" id="IPR036942">
    <property type="entry name" value="Beta-barrel_TonB_sf"/>
</dbReference>
<dbReference type="InterPro" id="IPR037066">
    <property type="entry name" value="Plug_dom_sf"/>
</dbReference>
<keyword evidence="4 8" id="KW-0812">Transmembrane</keyword>
<dbReference type="InterPro" id="IPR039426">
    <property type="entry name" value="TonB-dep_rcpt-like"/>
</dbReference>
<dbReference type="Gene3D" id="2.40.170.20">
    <property type="entry name" value="TonB-dependent receptor, beta-barrel domain"/>
    <property type="match status" value="1"/>
</dbReference>
<dbReference type="Gene3D" id="2.60.40.1120">
    <property type="entry name" value="Carboxypeptidase-like, regulatory domain"/>
    <property type="match status" value="1"/>
</dbReference>
<evidence type="ECO:0000256" key="7">
    <source>
        <dbReference type="ARBA" id="ARBA00023237"/>
    </source>
</evidence>
<dbReference type="AlphaFoldDB" id="A0A4R5C5K5"/>
<evidence type="ECO:0000256" key="10">
    <source>
        <dbReference type="SAM" id="SignalP"/>
    </source>
</evidence>
<evidence type="ECO:0000313" key="13">
    <source>
        <dbReference type="EMBL" id="TDD95031.1"/>
    </source>
</evidence>
<dbReference type="InterPro" id="IPR023997">
    <property type="entry name" value="TonB-dep_OMP_SusC/RagA_CS"/>
</dbReference>
<evidence type="ECO:0000313" key="14">
    <source>
        <dbReference type="Proteomes" id="UP000295479"/>
    </source>
</evidence>
<feature type="chain" id="PRO_5020653022" evidence="10">
    <location>
        <begin position="23"/>
        <end position="1130"/>
    </location>
</feature>
<evidence type="ECO:0000256" key="6">
    <source>
        <dbReference type="ARBA" id="ARBA00023136"/>
    </source>
</evidence>
<name>A0A4R5C5K5_9FLAO</name>
<dbReference type="Pfam" id="PF07715">
    <property type="entry name" value="Plug"/>
    <property type="match status" value="1"/>
</dbReference>
<reference evidence="13 14" key="1">
    <citation type="submission" date="2019-03" db="EMBL/GenBank/DDBJ databases">
        <title>Flavobacterium AR-3-4 sp. nov. isolated from arctic soil.</title>
        <authorList>
            <person name="Chaudhary D.K."/>
        </authorList>
    </citation>
    <scope>NUCLEOTIDE SEQUENCE [LARGE SCALE GENOMIC DNA]</scope>
    <source>
        <strain evidence="13 14">AR-3-4</strain>
    </source>
</reference>
<proteinExistence type="inferred from homology"/>
<comment type="similarity">
    <text evidence="8 9">Belongs to the TonB-dependent receptor family.</text>
</comment>
<evidence type="ECO:0000256" key="8">
    <source>
        <dbReference type="PROSITE-ProRule" id="PRU01360"/>
    </source>
</evidence>
<dbReference type="NCBIfam" id="TIGR04057">
    <property type="entry name" value="SusC_RagA_signa"/>
    <property type="match status" value="1"/>
</dbReference>
<dbReference type="Proteomes" id="UP000295479">
    <property type="component" value="Unassembled WGS sequence"/>
</dbReference>
<dbReference type="Pfam" id="PF00593">
    <property type="entry name" value="TonB_dep_Rec_b-barrel"/>
    <property type="match status" value="1"/>
</dbReference>
<evidence type="ECO:0000256" key="4">
    <source>
        <dbReference type="ARBA" id="ARBA00022692"/>
    </source>
</evidence>
<dbReference type="RefSeq" id="WP_132007706.1">
    <property type="nucleotide sequence ID" value="NZ_SMFK01000012.1"/>
</dbReference>
<dbReference type="Pfam" id="PF13715">
    <property type="entry name" value="CarbopepD_reg_2"/>
    <property type="match status" value="1"/>
</dbReference>
<dbReference type="EMBL" id="SMFK01000012">
    <property type="protein sequence ID" value="TDD95031.1"/>
    <property type="molecule type" value="Genomic_DNA"/>
</dbReference>
<comment type="subcellular location">
    <subcellularLocation>
        <location evidence="1 8">Cell outer membrane</location>
        <topology evidence="1 8">Multi-pass membrane protein</topology>
    </subcellularLocation>
</comment>
<comment type="caution">
    <text evidence="13">The sequence shown here is derived from an EMBL/GenBank/DDBJ whole genome shotgun (WGS) entry which is preliminary data.</text>
</comment>
<dbReference type="SUPFAM" id="SSF56935">
    <property type="entry name" value="Porins"/>
    <property type="match status" value="1"/>
</dbReference>
<feature type="domain" description="TonB-dependent receptor plug" evidence="12">
    <location>
        <begin position="216"/>
        <end position="323"/>
    </location>
</feature>
<dbReference type="InterPro" id="IPR008969">
    <property type="entry name" value="CarboxyPept-like_regulatory"/>
</dbReference>
<dbReference type="PROSITE" id="PS52016">
    <property type="entry name" value="TONB_DEPENDENT_REC_3"/>
    <property type="match status" value="1"/>
</dbReference>
<evidence type="ECO:0000256" key="3">
    <source>
        <dbReference type="ARBA" id="ARBA00022452"/>
    </source>
</evidence>
<dbReference type="NCBIfam" id="TIGR04056">
    <property type="entry name" value="OMP_RagA_SusC"/>
    <property type="match status" value="1"/>
</dbReference>
<keyword evidence="7 8" id="KW-0998">Cell outer membrane</keyword>
<dbReference type="Gene3D" id="2.170.130.10">
    <property type="entry name" value="TonB-dependent receptor, plug domain"/>
    <property type="match status" value="1"/>
</dbReference>
<keyword evidence="6 8" id="KW-0472">Membrane</keyword>
<keyword evidence="5 9" id="KW-0798">TonB box</keyword>
<evidence type="ECO:0000259" key="12">
    <source>
        <dbReference type="Pfam" id="PF07715"/>
    </source>
</evidence>
<keyword evidence="10" id="KW-0732">Signal</keyword>
<dbReference type="FunFam" id="2.170.130.10:FF:000008">
    <property type="entry name" value="SusC/RagA family TonB-linked outer membrane protein"/>
    <property type="match status" value="1"/>
</dbReference>
<keyword evidence="2 8" id="KW-0813">Transport</keyword>
<evidence type="ECO:0000256" key="5">
    <source>
        <dbReference type="ARBA" id="ARBA00023077"/>
    </source>
</evidence>
<dbReference type="InterPro" id="IPR012910">
    <property type="entry name" value="Plug_dom"/>
</dbReference>
<feature type="signal peptide" evidence="10">
    <location>
        <begin position="1"/>
        <end position="22"/>
    </location>
</feature>